<comment type="similarity">
    <text evidence="2">Belongs to the Nudix hydrolase family.</text>
</comment>
<dbReference type="CDD" id="cd18888">
    <property type="entry name" value="NUDIX_ADPRase_Nudt5"/>
    <property type="match status" value="1"/>
</dbReference>
<dbReference type="SUPFAM" id="SSF55811">
    <property type="entry name" value="Nudix"/>
    <property type="match status" value="1"/>
</dbReference>
<keyword evidence="1 2" id="KW-0378">Hydrolase</keyword>
<name>A0A9P9AVF3_9HYPO</name>
<dbReference type="GO" id="GO:0005634">
    <property type="term" value="C:nucleus"/>
    <property type="evidence" value="ECO:0007669"/>
    <property type="project" value="TreeGrafter"/>
</dbReference>
<sequence>MSGTSKVVSVEELSNADAKWLSLVKINYEDGHGKLRTWEGMKRRSRPRDSIVDAVQVVALLQRPTGPEVLLEKQFRPPTAKVCIEFPAGLIDEGETPDECALRELKEETGYVGEVIPERTGVRPILMSAPASSSSKTFMIHVKIDPARPENQTPVSELEDGEFIECFWVPLKDLYEACRKLQDQGFAIDGKVGAFAEGIETSKLLQ</sequence>
<feature type="domain" description="Nudix hydrolase" evidence="3">
    <location>
        <begin position="50"/>
        <end position="192"/>
    </location>
</feature>
<dbReference type="PANTHER" id="PTHR11839:SF1">
    <property type="entry name" value="ADP-SUGAR PYROPHOSPHATASE"/>
    <property type="match status" value="1"/>
</dbReference>
<dbReference type="GO" id="GO:0019693">
    <property type="term" value="P:ribose phosphate metabolic process"/>
    <property type="evidence" value="ECO:0007669"/>
    <property type="project" value="TreeGrafter"/>
</dbReference>
<dbReference type="EMBL" id="JAGPYM010000002">
    <property type="protein sequence ID" value="KAH6898146.1"/>
    <property type="molecule type" value="Genomic_DNA"/>
</dbReference>
<evidence type="ECO:0000256" key="2">
    <source>
        <dbReference type="RuleBase" id="RU003476"/>
    </source>
</evidence>
<dbReference type="PANTHER" id="PTHR11839">
    <property type="entry name" value="UDP/ADP-SUGAR PYROPHOSPHATASE"/>
    <property type="match status" value="1"/>
</dbReference>
<dbReference type="PRINTS" id="PR00502">
    <property type="entry name" value="NUDIXFAMILY"/>
</dbReference>
<evidence type="ECO:0000256" key="1">
    <source>
        <dbReference type="ARBA" id="ARBA00022801"/>
    </source>
</evidence>
<organism evidence="4 5">
    <name type="scientific">Thelonectria olida</name>
    <dbReference type="NCBI Taxonomy" id="1576542"/>
    <lineage>
        <taxon>Eukaryota</taxon>
        <taxon>Fungi</taxon>
        <taxon>Dikarya</taxon>
        <taxon>Ascomycota</taxon>
        <taxon>Pezizomycotina</taxon>
        <taxon>Sordariomycetes</taxon>
        <taxon>Hypocreomycetidae</taxon>
        <taxon>Hypocreales</taxon>
        <taxon>Nectriaceae</taxon>
        <taxon>Thelonectria</taxon>
    </lineage>
</organism>
<keyword evidence="5" id="KW-1185">Reference proteome</keyword>
<dbReference type="Gene3D" id="3.90.79.10">
    <property type="entry name" value="Nucleoside Triphosphate Pyrophosphohydrolase"/>
    <property type="match status" value="1"/>
</dbReference>
<protein>
    <submittedName>
        <fullName evidence="4">NUDIX domain-containing protein</fullName>
    </submittedName>
</protein>
<dbReference type="GO" id="GO:0047631">
    <property type="term" value="F:ADP-ribose diphosphatase activity"/>
    <property type="evidence" value="ECO:0007669"/>
    <property type="project" value="TreeGrafter"/>
</dbReference>
<reference evidence="4 5" key="1">
    <citation type="journal article" date="2021" name="Nat. Commun.">
        <title>Genetic determinants of endophytism in the Arabidopsis root mycobiome.</title>
        <authorList>
            <person name="Mesny F."/>
            <person name="Miyauchi S."/>
            <person name="Thiergart T."/>
            <person name="Pickel B."/>
            <person name="Atanasova L."/>
            <person name="Karlsson M."/>
            <person name="Huettel B."/>
            <person name="Barry K.W."/>
            <person name="Haridas S."/>
            <person name="Chen C."/>
            <person name="Bauer D."/>
            <person name="Andreopoulos W."/>
            <person name="Pangilinan J."/>
            <person name="LaButti K."/>
            <person name="Riley R."/>
            <person name="Lipzen A."/>
            <person name="Clum A."/>
            <person name="Drula E."/>
            <person name="Henrissat B."/>
            <person name="Kohler A."/>
            <person name="Grigoriev I.V."/>
            <person name="Martin F.M."/>
            <person name="Hacquard S."/>
        </authorList>
    </citation>
    <scope>NUCLEOTIDE SEQUENCE [LARGE SCALE GENOMIC DNA]</scope>
    <source>
        <strain evidence="4 5">MPI-CAGE-CH-0241</strain>
    </source>
</reference>
<accession>A0A9P9AVF3</accession>
<evidence type="ECO:0000313" key="4">
    <source>
        <dbReference type="EMBL" id="KAH6898146.1"/>
    </source>
</evidence>
<evidence type="ECO:0000259" key="3">
    <source>
        <dbReference type="PROSITE" id="PS51462"/>
    </source>
</evidence>
<dbReference type="OrthoDB" id="10249920at2759"/>
<evidence type="ECO:0000313" key="5">
    <source>
        <dbReference type="Proteomes" id="UP000777438"/>
    </source>
</evidence>
<dbReference type="InterPro" id="IPR000086">
    <property type="entry name" value="NUDIX_hydrolase_dom"/>
</dbReference>
<dbReference type="InterPro" id="IPR020476">
    <property type="entry name" value="Nudix_hydrolase"/>
</dbReference>
<comment type="caution">
    <text evidence="4">The sequence shown here is derived from an EMBL/GenBank/DDBJ whole genome shotgun (WGS) entry which is preliminary data.</text>
</comment>
<dbReference type="PROSITE" id="PS51462">
    <property type="entry name" value="NUDIX"/>
    <property type="match status" value="1"/>
</dbReference>
<dbReference type="Pfam" id="PF00293">
    <property type="entry name" value="NUDIX"/>
    <property type="match status" value="1"/>
</dbReference>
<dbReference type="PROSITE" id="PS00893">
    <property type="entry name" value="NUDIX_BOX"/>
    <property type="match status" value="1"/>
</dbReference>
<dbReference type="InterPro" id="IPR020084">
    <property type="entry name" value="NUDIX_hydrolase_CS"/>
</dbReference>
<dbReference type="GO" id="GO:0006753">
    <property type="term" value="P:nucleoside phosphate metabolic process"/>
    <property type="evidence" value="ECO:0007669"/>
    <property type="project" value="TreeGrafter"/>
</dbReference>
<dbReference type="InterPro" id="IPR015797">
    <property type="entry name" value="NUDIX_hydrolase-like_dom_sf"/>
</dbReference>
<dbReference type="GO" id="GO:0005829">
    <property type="term" value="C:cytosol"/>
    <property type="evidence" value="ECO:0007669"/>
    <property type="project" value="TreeGrafter"/>
</dbReference>
<dbReference type="AlphaFoldDB" id="A0A9P9AVF3"/>
<gene>
    <name evidence="4" type="ORF">B0T10DRAFT_471886</name>
</gene>
<dbReference type="Proteomes" id="UP000777438">
    <property type="component" value="Unassembled WGS sequence"/>
</dbReference>
<proteinExistence type="inferred from homology"/>